<organism evidence="1">
    <name type="scientific">hydrothermal vent metagenome</name>
    <dbReference type="NCBI Taxonomy" id="652676"/>
    <lineage>
        <taxon>unclassified sequences</taxon>
        <taxon>metagenomes</taxon>
        <taxon>ecological metagenomes</taxon>
    </lineage>
</organism>
<name>A0A3B0V3I5_9ZZZZ</name>
<evidence type="ECO:0008006" key="2">
    <source>
        <dbReference type="Google" id="ProtNLM"/>
    </source>
</evidence>
<accession>A0A3B0V3I5</accession>
<dbReference type="EMBL" id="UOEU01000694">
    <property type="protein sequence ID" value="VAW38078.1"/>
    <property type="molecule type" value="Genomic_DNA"/>
</dbReference>
<proteinExistence type="predicted"/>
<evidence type="ECO:0000313" key="1">
    <source>
        <dbReference type="EMBL" id="VAW38078.1"/>
    </source>
</evidence>
<protein>
    <recommendedName>
        <fullName evidence="2">DUF1579 domain-containing protein</fullName>
    </recommendedName>
</protein>
<gene>
    <name evidence="1" type="ORF">MNBD_CHLOROFLEXI01-1889</name>
</gene>
<sequence length="142" mass="16527">MEKQWLSHLEGTNWTGKGELWLDPEGNEAYLYECQLQIANDAVSYSWIYEGETQRGSFTFNESGAMWVDSWHQPDPAKCINVLDEWGFFTVKHTYAVPSNPSWGWRSKLSKRSDDTLVLQMTNITPWGEEGRAVRMIFTRQK</sequence>
<reference evidence="1" key="1">
    <citation type="submission" date="2018-06" db="EMBL/GenBank/DDBJ databases">
        <authorList>
            <person name="Zhirakovskaya E."/>
        </authorList>
    </citation>
    <scope>NUCLEOTIDE SEQUENCE</scope>
</reference>
<dbReference type="AlphaFoldDB" id="A0A3B0V3I5"/>